<feature type="coiled-coil region" evidence="1">
    <location>
        <begin position="241"/>
        <end position="268"/>
    </location>
</feature>
<dbReference type="STRING" id="1619046.US42_C0007G0056"/>
<dbReference type="Proteomes" id="UP000034849">
    <property type="component" value="Unassembled WGS sequence"/>
</dbReference>
<dbReference type="InterPro" id="IPR005883">
    <property type="entry name" value="PilM"/>
</dbReference>
<dbReference type="AlphaFoldDB" id="A0A0G0GNE1"/>
<dbReference type="CDD" id="cd24049">
    <property type="entry name" value="ASKHA_NBD_PilM"/>
    <property type="match status" value="1"/>
</dbReference>
<protein>
    <submittedName>
        <fullName evidence="2">Type IV pilus assembly protein PilM</fullName>
    </submittedName>
</protein>
<accession>A0A0G0GNE1</accession>
<evidence type="ECO:0000313" key="2">
    <source>
        <dbReference type="EMBL" id="KKQ27665.1"/>
    </source>
</evidence>
<dbReference type="PANTHER" id="PTHR32432:SF3">
    <property type="entry name" value="ETHANOLAMINE UTILIZATION PROTEIN EUTJ"/>
    <property type="match status" value="1"/>
</dbReference>
<dbReference type="EMBL" id="LBSX01000007">
    <property type="protein sequence ID" value="KKQ27665.1"/>
    <property type="molecule type" value="Genomic_DNA"/>
</dbReference>
<reference evidence="2 3" key="1">
    <citation type="journal article" date="2015" name="Nature">
        <title>rRNA introns, odd ribosomes, and small enigmatic genomes across a large radiation of phyla.</title>
        <authorList>
            <person name="Brown C.T."/>
            <person name="Hug L.A."/>
            <person name="Thomas B.C."/>
            <person name="Sharon I."/>
            <person name="Castelle C.J."/>
            <person name="Singh A."/>
            <person name="Wilkins M.J."/>
            <person name="Williams K.H."/>
            <person name="Banfield J.F."/>
        </authorList>
    </citation>
    <scope>NUCLEOTIDE SEQUENCE [LARGE SCALE GENOMIC DNA]</scope>
</reference>
<organism evidence="2 3">
    <name type="scientific">Candidatus Magasanikbacteria bacterium GW2011_GWC2_37_14</name>
    <dbReference type="NCBI Taxonomy" id="1619046"/>
    <lineage>
        <taxon>Bacteria</taxon>
        <taxon>Candidatus Magasanikiibacteriota</taxon>
    </lineage>
</organism>
<dbReference type="SUPFAM" id="SSF53067">
    <property type="entry name" value="Actin-like ATPase domain"/>
    <property type="match status" value="2"/>
</dbReference>
<gene>
    <name evidence="2" type="ORF">US42_C0007G0056</name>
</gene>
<comment type="caution">
    <text evidence="2">The sequence shown here is derived from an EMBL/GenBank/DDBJ whole genome shotgun (WGS) entry which is preliminary data.</text>
</comment>
<dbReference type="Pfam" id="PF11104">
    <property type="entry name" value="PilM_2"/>
    <property type="match status" value="1"/>
</dbReference>
<name>A0A0G0GNE1_9BACT</name>
<evidence type="ECO:0000313" key="3">
    <source>
        <dbReference type="Proteomes" id="UP000034849"/>
    </source>
</evidence>
<dbReference type="InterPro" id="IPR050696">
    <property type="entry name" value="FtsA/MreB"/>
</dbReference>
<dbReference type="Gene3D" id="3.30.1490.300">
    <property type="match status" value="1"/>
</dbReference>
<keyword evidence="1" id="KW-0175">Coiled coil</keyword>
<dbReference type="InterPro" id="IPR043129">
    <property type="entry name" value="ATPase_NBD"/>
</dbReference>
<sequence>MCLISKKYLGLDIADSSIEVALVGQSWGRTKLISVGRVELEAGLVKNGRIIDKEKLAISIKELFQTAKPKAIKNGELCFGLPESQTFLHHFYTTSKDNKEKQKTIEKELAENIPITGKDLAYSLRILNEDKEKTEILVAATRQEVINEWRNFFKSIKLNVVNFDIEILATFRNLFDHLQKEPVMLLDIGANTTHVGVFDEFGLHYEYVINKAGNDFSKIIAEVLEIDVVKAEIEKLKSGLKNRSKKVVEELENELNKIAKAIKESIESYNSGTDKKLAKVVLVGGSSLLIGLPEFFSKSLNIPVEIGKARLTKEKLPLYYVEAIGLALGKAEKHWSKTDPNF</sequence>
<proteinExistence type="predicted"/>
<evidence type="ECO:0000256" key="1">
    <source>
        <dbReference type="SAM" id="Coils"/>
    </source>
</evidence>
<dbReference type="Gene3D" id="3.30.420.40">
    <property type="match status" value="2"/>
</dbReference>
<dbReference type="PANTHER" id="PTHR32432">
    <property type="entry name" value="CELL DIVISION PROTEIN FTSA-RELATED"/>
    <property type="match status" value="1"/>
</dbReference>